<evidence type="ECO:0000256" key="2">
    <source>
        <dbReference type="PROSITE-ProRule" id="PRU00504"/>
    </source>
</evidence>
<feature type="repeat" description="NHL" evidence="2">
    <location>
        <begin position="545"/>
        <end position="576"/>
    </location>
</feature>
<organism evidence="3 4">
    <name type="scientific">Adineta steineri</name>
    <dbReference type="NCBI Taxonomy" id="433720"/>
    <lineage>
        <taxon>Eukaryota</taxon>
        <taxon>Metazoa</taxon>
        <taxon>Spiralia</taxon>
        <taxon>Gnathifera</taxon>
        <taxon>Rotifera</taxon>
        <taxon>Eurotatoria</taxon>
        <taxon>Bdelloidea</taxon>
        <taxon>Adinetida</taxon>
        <taxon>Adinetidae</taxon>
        <taxon>Adineta</taxon>
    </lineage>
</organism>
<dbReference type="PANTHER" id="PTHR24104:SF25">
    <property type="entry name" value="PROTEIN LIN-41"/>
    <property type="match status" value="1"/>
</dbReference>
<dbReference type="PROSITE" id="PS51125">
    <property type="entry name" value="NHL"/>
    <property type="match status" value="2"/>
</dbReference>
<reference evidence="3" key="1">
    <citation type="submission" date="2021-02" db="EMBL/GenBank/DDBJ databases">
        <authorList>
            <person name="Nowell W R."/>
        </authorList>
    </citation>
    <scope>NUCLEOTIDE SEQUENCE</scope>
</reference>
<dbReference type="GO" id="GO:0061630">
    <property type="term" value="F:ubiquitin protein ligase activity"/>
    <property type="evidence" value="ECO:0007669"/>
    <property type="project" value="TreeGrafter"/>
</dbReference>
<protein>
    <submittedName>
        <fullName evidence="3">Uncharacterized protein</fullName>
    </submittedName>
</protein>
<evidence type="ECO:0000256" key="1">
    <source>
        <dbReference type="ARBA" id="ARBA00022737"/>
    </source>
</evidence>
<dbReference type="Pfam" id="PF01436">
    <property type="entry name" value="NHL"/>
    <property type="match status" value="2"/>
</dbReference>
<feature type="repeat" description="NHL" evidence="2">
    <location>
        <begin position="489"/>
        <end position="520"/>
    </location>
</feature>
<comment type="caution">
    <text evidence="3">The sequence shown here is derived from an EMBL/GenBank/DDBJ whole genome shotgun (WGS) entry which is preliminary data.</text>
</comment>
<proteinExistence type="predicted"/>
<dbReference type="CDD" id="cd05819">
    <property type="entry name" value="NHL"/>
    <property type="match status" value="1"/>
</dbReference>
<dbReference type="SUPFAM" id="SSF63829">
    <property type="entry name" value="Calcium-dependent phosphotriesterase"/>
    <property type="match status" value="1"/>
</dbReference>
<sequence length="577" mass="63812">MKWYASNGFPILSALTVTVSDPQSASPQSMLGKLPKPKYQNMESKRPLINRNEEEDIELATKRSTAYDASSECKVSGIAFRGAGLALALYYSNENIHSIKQSTRPQRRPSLFHRKATLILTNIVAAERTININIATTDASITNTAMVTTSTITVIVFTTSTTTTSTMLTASTTTTTTTTTTMLTASTTTTTTTAMVTTSPTKTSMTTMSTTRITMLTTSATETAILTTSTAETTMIITLTSKTPVDTTSTAKTTMFTASATETTMLTTLTNSHITTMNVSKFNKWKQNGITVAGGNGEGQELNQLKHPTEIFIDKNKNMFIADYSNHRIVEWKYNATEGRIIAGGNEQGNRTDQSNEPTDVIVDQQNHSIIIADSENRRVIQWLNQTQQILIRNIDCWGLAIDKHGFLYVSDWKKNEVRRWKMGEYNNEGIVVAGGNGEGHQLNQLSAPDFIFVDEDQSVYVTDRYNQRVMRWRKDAKEGKIVAGGNGKGANLNQLFEPAGVTADDLGQIYVTDWGNHRIMRWYEGKEEGEIVVGGNGKGNQSNQLNSPCGLSFDDERNLYVADRGNHRIQKFEIIL</sequence>
<dbReference type="GO" id="GO:0000209">
    <property type="term" value="P:protein polyubiquitination"/>
    <property type="evidence" value="ECO:0007669"/>
    <property type="project" value="TreeGrafter"/>
</dbReference>
<dbReference type="Gene3D" id="2.120.10.30">
    <property type="entry name" value="TolB, C-terminal domain"/>
    <property type="match status" value="2"/>
</dbReference>
<dbReference type="InterPro" id="IPR001258">
    <property type="entry name" value="NHL_repeat"/>
</dbReference>
<dbReference type="PANTHER" id="PTHR24104">
    <property type="entry name" value="E3 UBIQUITIN-PROTEIN LIGASE NHLRC1-RELATED"/>
    <property type="match status" value="1"/>
</dbReference>
<accession>A0A819QY90</accession>
<keyword evidence="1" id="KW-0677">Repeat</keyword>
<name>A0A819QY90_9BILA</name>
<dbReference type="GO" id="GO:0043161">
    <property type="term" value="P:proteasome-mediated ubiquitin-dependent protein catabolic process"/>
    <property type="evidence" value="ECO:0007669"/>
    <property type="project" value="TreeGrafter"/>
</dbReference>
<gene>
    <name evidence="3" type="ORF">KXQ929_LOCUS30334</name>
</gene>
<dbReference type="Proteomes" id="UP000663868">
    <property type="component" value="Unassembled WGS sequence"/>
</dbReference>
<evidence type="ECO:0000313" key="4">
    <source>
        <dbReference type="Proteomes" id="UP000663868"/>
    </source>
</evidence>
<dbReference type="InterPro" id="IPR050952">
    <property type="entry name" value="TRIM-NHL_E3_ligases"/>
</dbReference>
<evidence type="ECO:0000313" key="3">
    <source>
        <dbReference type="EMBL" id="CAF4031777.1"/>
    </source>
</evidence>
<dbReference type="InterPro" id="IPR011042">
    <property type="entry name" value="6-blade_b-propeller_TolB-like"/>
</dbReference>
<dbReference type="AlphaFoldDB" id="A0A819QY90"/>
<dbReference type="EMBL" id="CAJOBB010003281">
    <property type="protein sequence ID" value="CAF4031777.1"/>
    <property type="molecule type" value="Genomic_DNA"/>
</dbReference>
<dbReference type="GO" id="GO:0008270">
    <property type="term" value="F:zinc ion binding"/>
    <property type="evidence" value="ECO:0007669"/>
    <property type="project" value="UniProtKB-KW"/>
</dbReference>